<feature type="region of interest" description="Disordered" evidence="6">
    <location>
        <begin position="1"/>
        <end position="74"/>
    </location>
</feature>
<feature type="transmembrane region" description="Helical" evidence="7">
    <location>
        <begin position="463"/>
        <end position="485"/>
    </location>
</feature>
<dbReference type="GO" id="GO:0022857">
    <property type="term" value="F:transmembrane transporter activity"/>
    <property type="evidence" value="ECO:0007669"/>
    <property type="project" value="InterPro"/>
</dbReference>
<organism evidence="9 10">
    <name type="scientific">Endocarpon pusillum</name>
    <dbReference type="NCBI Taxonomy" id="364733"/>
    <lineage>
        <taxon>Eukaryota</taxon>
        <taxon>Fungi</taxon>
        <taxon>Dikarya</taxon>
        <taxon>Ascomycota</taxon>
        <taxon>Pezizomycotina</taxon>
        <taxon>Eurotiomycetes</taxon>
        <taxon>Chaetothyriomycetidae</taxon>
        <taxon>Verrucariales</taxon>
        <taxon>Verrucariaceae</taxon>
        <taxon>Endocarpon</taxon>
    </lineage>
</organism>
<protein>
    <recommendedName>
        <fullName evidence="8">Major facilitator superfamily (MFS) profile domain-containing protein</fullName>
    </recommendedName>
</protein>
<keyword evidence="5 7" id="KW-0472">Membrane</keyword>
<sequence>MDIVDREVELAEEQASRGFSGQSREHHQPLERATRTSTISTSGSSATTSSISTRPDLHSTMSMGRTTTANTLERRRTNAIEVHRSETQRLQQSYTVGAGITKTRTSQKPLPNFGGGKPYPPDLPAQDEYVVEYDGKDDPLHPQNWPMSRKIHISVILAYTCLCSTFTSSVFSASTQAVARHFHVGIEVSTLSTSFYVLGYAFGPILWGPLSELQGRRLPIIIGMFGFSIFSLAVAVSKDIQTLLISRFFTGIFGSCPLAVVAAVYTDIFDNKQRGPAVTIFATTVFMGPMLGPFIGGFIVTSYLGWRWTAYLSSIMGWLSFGLIVLFLRESYPPVVLVAKAAELRRRTKNWGIHAKQEEVEVDINELITKNFSRPIRLLFTEPVILLITIYMSFIYGLLYLFLTAYPLVFQGVHRMSPGVGGLPFFGMVVGLLIVAAYMIWSSKGYNRKLAANGGVPVPEWRLPPVIIGGTLFAAGLFWFGWTGYTRDIHWIVPTLSGLLTGFGILAIFIQLFNYIIDSYLMFAASAIAGNTFLRSITAAGFPLFARQMFNGMGIQYAGTLLGCFAALLIPIPVCFYLYGRRLREKSRFSPTMADKPPLDEESSLGEELGEGNGDGGGLDAVHSRTTDGTGMVNADVEKKG</sequence>
<feature type="compositionally biased region" description="Acidic residues" evidence="6">
    <location>
        <begin position="600"/>
        <end position="610"/>
    </location>
</feature>
<dbReference type="PANTHER" id="PTHR23502:SF31">
    <property type="entry name" value="POLYAMINE TRANSPORTER 1"/>
    <property type="match status" value="1"/>
</dbReference>
<feature type="transmembrane region" description="Helical" evidence="7">
    <location>
        <begin position="491"/>
        <end position="513"/>
    </location>
</feature>
<keyword evidence="4 7" id="KW-1133">Transmembrane helix</keyword>
<feature type="transmembrane region" description="Helical" evidence="7">
    <location>
        <begin position="310"/>
        <end position="328"/>
    </location>
</feature>
<keyword evidence="10" id="KW-1185">Reference proteome</keyword>
<dbReference type="InterPro" id="IPR020846">
    <property type="entry name" value="MFS_dom"/>
</dbReference>
<feature type="transmembrane region" description="Helical" evidence="7">
    <location>
        <begin position="384"/>
        <end position="403"/>
    </location>
</feature>
<feature type="domain" description="Major facilitator superfamily (MFS) profile" evidence="8">
    <location>
        <begin position="153"/>
        <end position="584"/>
    </location>
</feature>
<feature type="transmembrane region" description="Helical" evidence="7">
    <location>
        <begin position="243"/>
        <end position="265"/>
    </location>
</feature>
<evidence type="ECO:0000256" key="2">
    <source>
        <dbReference type="ARBA" id="ARBA00022448"/>
    </source>
</evidence>
<evidence type="ECO:0000256" key="6">
    <source>
        <dbReference type="SAM" id="MobiDB-lite"/>
    </source>
</evidence>
<comment type="caution">
    <text evidence="9">The sequence shown here is derived from an EMBL/GenBank/DDBJ whole genome shotgun (WGS) entry which is preliminary data.</text>
</comment>
<dbReference type="InterPro" id="IPR036259">
    <property type="entry name" value="MFS_trans_sf"/>
</dbReference>
<feature type="transmembrane region" description="Helical" evidence="7">
    <location>
        <begin position="218"/>
        <end position="237"/>
    </location>
</feature>
<evidence type="ECO:0000256" key="7">
    <source>
        <dbReference type="SAM" id="Phobius"/>
    </source>
</evidence>
<evidence type="ECO:0000256" key="3">
    <source>
        <dbReference type="ARBA" id="ARBA00022692"/>
    </source>
</evidence>
<dbReference type="InterPro" id="IPR011701">
    <property type="entry name" value="MFS"/>
</dbReference>
<evidence type="ECO:0000259" key="8">
    <source>
        <dbReference type="PROSITE" id="PS50850"/>
    </source>
</evidence>
<evidence type="ECO:0000256" key="4">
    <source>
        <dbReference type="ARBA" id="ARBA00022989"/>
    </source>
</evidence>
<comment type="subcellular location">
    <subcellularLocation>
        <location evidence="1">Membrane</location>
        <topology evidence="1">Multi-pass membrane protein</topology>
    </subcellularLocation>
</comment>
<dbReference type="FunFam" id="1.20.1250.20:FF:000011">
    <property type="entry name" value="MFS multidrug transporter, putative"/>
    <property type="match status" value="1"/>
</dbReference>
<feature type="transmembrane region" description="Helical" evidence="7">
    <location>
        <begin position="557"/>
        <end position="579"/>
    </location>
</feature>
<evidence type="ECO:0000313" key="9">
    <source>
        <dbReference type="EMBL" id="KAF7506250.1"/>
    </source>
</evidence>
<feature type="transmembrane region" description="Helical" evidence="7">
    <location>
        <begin position="277"/>
        <end position="304"/>
    </location>
</feature>
<evidence type="ECO:0000313" key="10">
    <source>
        <dbReference type="Proteomes" id="UP000606974"/>
    </source>
</evidence>
<dbReference type="Proteomes" id="UP000606974">
    <property type="component" value="Unassembled WGS sequence"/>
</dbReference>
<keyword evidence="3 7" id="KW-0812">Transmembrane</keyword>
<gene>
    <name evidence="9" type="ORF">GJ744_012058</name>
</gene>
<dbReference type="SUPFAM" id="SSF103473">
    <property type="entry name" value="MFS general substrate transporter"/>
    <property type="match status" value="1"/>
</dbReference>
<dbReference type="CDD" id="cd17323">
    <property type="entry name" value="MFS_Tpo1_MDR_like"/>
    <property type="match status" value="1"/>
</dbReference>
<dbReference type="OrthoDB" id="9986881at2759"/>
<keyword evidence="2" id="KW-0813">Transport</keyword>
<dbReference type="Gene3D" id="1.20.1250.20">
    <property type="entry name" value="MFS general substrate transporter like domains"/>
    <property type="match status" value="1"/>
</dbReference>
<dbReference type="AlphaFoldDB" id="A0A8H7ABT5"/>
<feature type="compositionally biased region" description="Basic and acidic residues" evidence="6">
    <location>
        <begin position="23"/>
        <end position="34"/>
    </location>
</feature>
<accession>A0A8H7ABT5</accession>
<proteinExistence type="predicted"/>
<feature type="transmembrane region" description="Helical" evidence="7">
    <location>
        <begin position="193"/>
        <end position="211"/>
    </location>
</feature>
<dbReference type="EMBL" id="JAACFV010000090">
    <property type="protein sequence ID" value="KAF7506250.1"/>
    <property type="molecule type" value="Genomic_DNA"/>
</dbReference>
<feature type="compositionally biased region" description="Low complexity" evidence="6">
    <location>
        <begin position="35"/>
        <end position="53"/>
    </location>
</feature>
<dbReference type="GO" id="GO:0005886">
    <property type="term" value="C:plasma membrane"/>
    <property type="evidence" value="ECO:0007669"/>
    <property type="project" value="TreeGrafter"/>
</dbReference>
<feature type="transmembrane region" description="Helical" evidence="7">
    <location>
        <begin position="423"/>
        <end position="442"/>
    </location>
</feature>
<reference evidence="9" key="1">
    <citation type="submission" date="2020-02" db="EMBL/GenBank/DDBJ databases">
        <authorList>
            <person name="Palmer J.M."/>
        </authorList>
    </citation>
    <scope>NUCLEOTIDE SEQUENCE</scope>
    <source>
        <strain evidence="9">EPUS1.4</strain>
        <tissue evidence="9">Thallus</tissue>
    </source>
</reference>
<feature type="compositionally biased region" description="Polar residues" evidence="6">
    <location>
        <begin position="59"/>
        <end position="71"/>
    </location>
</feature>
<feature type="transmembrane region" description="Helical" evidence="7">
    <location>
        <begin position="151"/>
        <end position="173"/>
    </location>
</feature>
<dbReference type="PANTHER" id="PTHR23502">
    <property type="entry name" value="MAJOR FACILITATOR SUPERFAMILY"/>
    <property type="match status" value="1"/>
</dbReference>
<dbReference type="Pfam" id="PF07690">
    <property type="entry name" value="MFS_1"/>
    <property type="match status" value="1"/>
</dbReference>
<dbReference type="PROSITE" id="PS50850">
    <property type="entry name" value="MFS"/>
    <property type="match status" value="1"/>
</dbReference>
<feature type="region of interest" description="Disordered" evidence="6">
    <location>
        <begin position="590"/>
        <end position="641"/>
    </location>
</feature>
<name>A0A8H7ABT5_9EURO</name>
<evidence type="ECO:0000256" key="1">
    <source>
        <dbReference type="ARBA" id="ARBA00004141"/>
    </source>
</evidence>
<evidence type="ECO:0000256" key="5">
    <source>
        <dbReference type="ARBA" id="ARBA00023136"/>
    </source>
</evidence>